<gene>
    <name evidence="3" type="ORF">GKO46_03765</name>
    <name evidence="4" type="ORF">GKO48_05495</name>
</gene>
<dbReference type="InterPro" id="IPR043144">
    <property type="entry name" value="Mal/L-sulf/L-lact_DH-like_ah"/>
</dbReference>
<keyword evidence="5" id="KW-1185">Reference proteome</keyword>
<reference evidence="5 6" key="1">
    <citation type="submission" date="2019-11" db="EMBL/GenBank/DDBJ databases">
        <authorList>
            <person name="Cho J.-C."/>
        </authorList>
    </citation>
    <scope>NUCLEOTIDE SEQUENCE [LARGE SCALE GENOMIC DNA]</scope>
    <source>
        <strain evidence="4 5">JH1073</strain>
        <strain evidence="3 6">JH702</strain>
    </source>
</reference>
<comment type="similarity">
    <text evidence="1">Belongs to the LDH2/MDH2 oxidoreductase family.</text>
</comment>
<dbReference type="Proteomes" id="UP001219901">
    <property type="component" value="Chromosome"/>
</dbReference>
<keyword evidence="2" id="KW-0560">Oxidoreductase</keyword>
<dbReference type="InterPro" id="IPR043143">
    <property type="entry name" value="Mal/L-sulf/L-lact_DH-like_NADP"/>
</dbReference>
<dbReference type="EMBL" id="CP046147">
    <property type="protein sequence ID" value="WFG39094.1"/>
    <property type="molecule type" value="Genomic_DNA"/>
</dbReference>
<dbReference type="RefSeq" id="WP_342822437.1">
    <property type="nucleotide sequence ID" value="NZ_CP046146.1"/>
</dbReference>
<evidence type="ECO:0008006" key="7">
    <source>
        <dbReference type="Google" id="ProtNLM"/>
    </source>
</evidence>
<evidence type="ECO:0000256" key="1">
    <source>
        <dbReference type="ARBA" id="ARBA00006056"/>
    </source>
</evidence>
<dbReference type="GO" id="GO:0016491">
    <property type="term" value="F:oxidoreductase activity"/>
    <property type="evidence" value="ECO:0007669"/>
    <property type="project" value="UniProtKB-KW"/>
</dbReference>
<dbReference type="InterPro" id="IPR036111">
    <property type="entry name" value="Mal/L-sulfo/L-lacto_DH-like_sf"/>
</dbReference>
<dbReference type="EMBL" id="WMBE01000001">
    <property type="protein sequence ID" value="MDG0866186.1"/>
    <property type="molecule type" value="Genomic_DNA"/>
</dbReference>
<protein>
    <recommendedName>
        <fullName evidence="7">Ldh family oxidoreductase</fullName>
    </recommendedName>
</protein>
<evidence type="ECO:0000313" key="4">
    <source>
        <dbReference type="EMBL" id="WFG39094.1"/>
    </source>
</evidence>
<sequence>MALDYLKLNDSNSVRVPKEDLHKQVSAILQGVGTPEPHAEIVAKVLVSSSLRGVETHGVGNAVRYAESIESGEYTVPQTVETITETDTTALLSCGNGLGFVAAHQGMEMSIAKAREFGIGMTTIKDGHHIGMVGYYPMMAVAEDMIGMAMTNASRAVRPALGARPRVGTNPIAFGAPAGEERDFIFDMATSTIASGKIALAKRLGVQMPVGWAVTAEGEPLREPRGDRGEDWAMNPLGGTREQGAHKGYGLGLVVDILCGVLSGGGFGAQLSGGENMTWTMAIDISKFRDVDEFKAMMDDMVRELHATPALPGEEGVLVAGDPEADFEDDRTVNGVPVENGQYDEMRQKAIQLGVEVFI</sequence>
<dbReference type="AlphaFoldDB" id="A0AAJ6CUC2"/>
<evidence type="ECO:0000313" key="6">
    <source>
        <dbReference type="Proteomes" id="UP001321249"/>
    </source>
</evidence>
<evidence type="ECO:0000256" key="2">
    <source>
        <dbReference type="ARBA" id="ARBA00023002"/>
    </source>
</evidence>
<proteinExistence type="inferred from homology"/>
<dbReference type="PANTHER" id="PTHR11091:SF0">
    <property type="entry name" value="MALATE DEHYDROGENASE"/>
    <property type="match status" value="1"/>
</dbReference>
<reference evidence="4" key="2">
    <citation type="journal article" date="2023" name="Nat. Commun.">
        <title>Cultivation of marine bacteria of the SAR202 clade.</title>
        <authorList>
            <person name="Lim Y."/>
            <person name="Seo J.H."/>
            <person name="Giovannoni S.J."/>
            <person name="Kang I."/>
            <person name="Cho J.C."/>
        </authorList>
    </citation>
    <scope>NUCLEOTIDE SEQUENCE</scope>
    <source>
        <strain evidence="4">JH1073</strain>
    </source>
</reference>
<dbReference type="Gene3D" id="3.30.1370.60">
    <property type="entry name" value="Hypothetical oxidoreductase yiak, domain 2"/>
    <property type="match status" value="1"/>
</dbReference>
<dbReference type="Proteomes" id="UP001321249">
    <property type="component" value="Unassembled WGS sequence"/>
</dbReference>
<accession>A0AAJ6CUC2</accession>
<dbReference type="Gene3D" id="1.10.1530.10">
    <property type="match status" value="1"/>
</dbReference>
<dbReference type="Pfam" id="PF02615">
    <property type="entry name" value="Ldh_2"/>
    <property type="match status" value="1"/>
</dbReference>
<name>A0AAJ6CUC2_9CHLR</name>
<organism evidence="4 5">
    <name type="scientific">Candidatus Lucifugimonas marina</name>
    <dbReference type="NCBI Taxonomy" id="3038979"/>
    <lineage>
        <taxon>Bacteria</taxon>
        <taxon>Bacillati</taxon>
        <taxon>Chloroflexota</taxon>
        <taxon>Dehalococcoidia</taxon>
        <taxon>SAR202 cluster</taxon>
        <taxon>Candidatus Lucifugimonadales</taxon>
        <taxon>Candidatus Lucifugimonadaceae</taxon>
        <taxon>Candidatus Lucifugimonas</taxon>
    </lineage>
</organism>
<dbReference type="SUPFAM" id="SSF89733">
    <property type="entry name" value="L-sulfolactate dehydrogenase-like"/>
    <property type="match status" value="1"/>
</dbReference>
<evidence type="ECO:0000313" key="3">
    <source>
        <dbReference type="EMBL" id="MDG0866186.1"/>
    </source>
</evidence>
<dbReference type="InterPro" id="IPR003767">
    <property type="entry name" value="Malate/L-lactate_DH-like"/>
</dbReference>
<reference evidence="5" key="3">
    <citation type="submission" date="2023-06" db="EMBL/GenBank/DDBJ databases">
        <title>Pangenomics reveal diversification of enzyme families and niche specialization in globally abundant SAR202 bacteria.</title>
        <authorList>
            <person name="Saw J.H.W."/>
        </authorList>
    </citation>
    <scope>NUCLEOTIDE SEQUENCE [LARGE SCALE GENOMIC DNA]</scope>
    <source>
        <strain evidence="5">JH1073</strain>
    </source>
</reference>
<dbReference type="PANTHER" id="PTHR11091">
    <property type="entry name" value="OXIDOREDUCTASE-RELATED"/>
    <property type="match status" value="1"/>
</dbReference>
<evidence type="ECO:0000313" key="5">
    <source>
        <dbReference type="Proteomes" id="UP001219901"/>
    </source>
</evidence>